<feature type="non-terminal residue" evidence="1">
    <location>
        <position position="1"/>
    </location>
</feature>
<accession>A0A0F9B4G2</accession>
<dbReference type="AlphaFoldDB" id="A0A0F9B4G2"/>
<name>A0A0F9B4G2_9ZZZZ</name>
<protein>
    <submittedName>
        <fullName evidence="1">Uncharacterized protein</fullName>
    </submittedName>
</protein>
<proteinExistence type="predicted"/>
<comment type="caution">
    <text evidence="1">The sequence shown here is derived from an EMBL/GenBank/DDBJ whole genome shotgun (WGS) entry which is preliminary data.</text>
</comment>
<gene>
    <name evidence="1" type="ORF">LCGC14_2772350</name>
</gene>
<dbReference type="EMBL" id="LAZR01051264">
    <property type="protein sequence ID" value="KKK85529.1"/>
    <property type="molecule type" value="Genomic_DNA"/>
</dbReference>
<reference evidence="1" key="1">
    <citation type="journal article" date="2015" name="Nature">
        <title>Complex archaea that bridge the gap between prokaryotes and eukaryotes.</title>
        <authorList>
            <person name="Spang A."/>
            <person name="Saw J.H."/>
            <person name="Jorgensen S.L."/>
            <person name="Zaremba-Niedzwiedzka K."/>
            <person name="Martijn J."/>
            <person name="Lind A.E."/>
            <person name="van Eijk R."/>
            <person name="Schleper C."/>
            <person name="Guy L."/>
            <person name="Ettema T.J."/>
        </authorList>
    </citation>
    <scope>NUCLEOTIDE SEQUENCE</scope>
</reference>
<evidence type="ECO:0000313" key="1">
    <source>
        <dbReference type="EMBL" id="KKK85529.1"/>
    </source>
</evidence>
<sequence>CRTCGHKLRELAKEEEKTISKSPLNATSKRLTYLSGDEAYEVLKANVFAITAENLTKWTYTAFPDKVYVRGSDGFMLWIKTAPNDLRKIVILEVD</sequence>
<organism evidence="1">
    <name type="scientific">marine sediment metagenome</name>
    <dbReference type="NCBI Taxonomy" id="412755"/>
    <lineage>
        <taxon>unclassified sequences</taxon>
        <taxon>metagenomes</taxon>
        <taxon>ecological metagenomes</taxon>
    </lineage>
</organism>